<dbReference type="STRING" id="655827.E9EEU9"/>
<dbReference type="EMBL" id="GL698573">
    <property type="protein sequence ID" value="EFY85560.1"/>
    <property type="molecule type" value="Genomic_DNA"/>
</dbReference>
<dbReference type="HOGENOM" id="CLU_026535_0_1_1"/>
<keyword evidence="7" id="KW-1185">Reference proteome</keyword>
<dbReference type="GO" id="GO:0006412">
    <property type="term" value="P:translation"/>
    <property type="evidence" value="ECO:0007669"/>
    <property type="project" value="InterPro"/>
</dbReference>
<dbReference type="GO" id="GO:0003735">
    <property type="term" value="F:structural constituent of ribosome"/>
    <property type="evidence" value="ECO:0007669"/>
    <property type="project" value="InterPro"/>
</dbReference>
<proteinExistence type="inferred from homology"/>
<dbReference type="Proteomes" id="UP000002499">
    <property type="component" value="Unassembled WGS sequence"/>
</dbReference>
<dbReference type="OMA" id="ALYGTWR"/>
<feature type="region of interest" description="Disordered" evidence="4">
    <location>
        <begin position="1"/>
        <end position="26"/>
    </location>
</feature>
<accession>E9EEU9</accession>
<dbReference type="InterPro" id="IPR025755">
    <property type="entry name" value="Ribos_uL4_C_dom"/>
</dbReference>
<feature type="domain" description="Large ribosomal subunit protein uL4 C-terminal" evidence="5">
    <location>
        <begin position="306"/>
        <end position="375"/>
    </location>
</feature>
<name>E9EEU9_METAQ</name>
<sequence>MASRPTVSIIGKDGAPTGATHPVPAVFTSPIRPDIVQRVHTGMAKNKRQPYAVSEKAGHQTSAESWGTGRAVARIPRVSGGGTHRAGQAAFGNMCRSGRMFAPTKIWRKWHVKINQGQKYVVLPLHTQSLYFSSQTNKTTLLPRRYATCSALAASAAAPLLMARGHEIMTVAEVPLVVDSALFDAAAVSRTASALALLKAVGAGPDVEKAKNSKKLRAGKGKLRGRRHRQRRGPLVVYNPEVDGKELVKAFRNIPGVETSPVSALNLLQLAPGGHLGRFIVWTSSAFKALDDIYGSTTEASAHKRDFFLPSNVVSQADLTRLINSSEIQSSLNAPKGEAVTRRSAVQKKNPLRNKQVMLRLNPYASVFAKESQKKQ</sequence>
<evidence type="ECO:0000259" key="5">
    <source>
        <dbReference type="Pfam" id="PF14374"/>
    </source>
</evidence>
<evidence type="ECO:0000313" key="7">
    <source>
        <dbReference type="Proteomes" id="UP000002499"/>
    </source>
</evidence>
<dbReference type="Gene3D" id="3.40.1370.10">
    <property type="match status" value="2"/>
</dbReference>
<dbReference type="AlphaFoldDB" id="E9EEU9"/>
<dbReference type="InterPro" id="IPR045240">
    <property type="entry name" value="Ribosomal_uL4_euk/arch"/>
</dbReference>
<dbReference type="Pfam" id="PF00573">
    <property type="entry name" value="Ribosomal_L4"/>
    <property type="match status" value="1"/>
</dbReference>
<dbReference type="InterPro" id="IPR023574">
    <property type="entry name" value="Ribosomal_uL4_dom_sf"/>
</dbReference>
<comment type="similarity">
    <text evidence="1">Belongs to the universal ribosomal protein uL4 family.</text>
</comment>
<gene>
    <name evidence="6" type="ORF">MAC_08397</name>
</gene>
<keyword evidence="2 6" id="KW-0689">Ribosomal protein</keyword>
<protein>
    <submittedName>
        <fullName evidence="6">60S ribosomal protein L4, putative</fullName>
    </submittedName>
</protein>
<evidence type="ECO:0000256" key="3">
    <source>
        <dbReference type="ARBA" id="ARBA00023274"/>
    </source>
</evidence>
<dbReference type="SUPFAM" id="SSF52166">
    <property type="entry name" value="Ribosomal protein L4"/>
    <property type="match status" value="1"/>
</dbReference>
<dbReference type="FunCoup" id="E9EEU9">
    <property type="interactions" value="1345"/>
</dbReference>
<keyword evidence="3" id="KW-0687">Ribonucleoprotein</keyword>
<dbReference type="OrthoDB" id="10259785at2759"/>
<evidence type="ECO:0000313" key="6">
    <source>
        <dbReference type="EMBL" id="EFY85560.1"/>
    </source>
</evidence>
<dbReference type="Pfam" id="PF14374">
    <property type="entry name" value="Ribos_L4_asso_C"/>
    <property type="match status" value="1"/>
</dbReference>
<evidence type="ECO:0000256" key="2">
    <source>
        <dbReference type="ARBA" id="ARBA00022980"/>
    </source>
</evidence>
<dbReference type="InterPro" id="IPR002136">
    <property type="entry name" value="Ribosomal_uL4"/>
</dbReference>
<dbReference type="eggNOG" id="KOG1475">
    <property type="taxonomic scope" value="Eukaryota"/>
</dbReference>
<dbReference type="InParanoid" id="E9EEU9"/>
<evidence type="ECO:0000256" key="1">
    <source>
        <dbReference type="ARBA" id="ARBA00010528"/>
    </source>
</evidence>
<feature type="region of interest" description="Disordered" evidence="4">
    <location>
        <begin position="44"/>
        <end position="68"/>
    </location>
</feature>
<dbReference type="GO" id="GO:1990904">
    <property type="term" value="C:ribonucleoprotein complex"/>
    <property type="evidence" value="ECO:0007669"/>
    <property type="project" value="UniProtKB-KW"/>
</dbReference>
<dbReference type="GO" id="GO:0005840">
    <property type="term" value="C:ribosome"/>
    <property type="evidence" value="ECO:0007669"/>
    <property type="project" value="UniProtKB-KW"/>
</dbReference>
<reference evidence="6 7" key="1">
    <citation type="journal article" date="2011" name="PLoS Genet.">
        <title>Genome sequencing and comparative transcriptomics of the model entomopathogenic fungi Metarhizium anisopliae and M. acridum.</title>
        <authorList>
            <person name="Gao Q."/>
            <person name="Jin K."/>
            <person name="Ying S.H."/>
            <person name="Zhang Y."/>
            <person name="Xiao G."/>
            <person name="Shang Y."/>
            <person name="Duan Z."/>
            <person name="Hu X."/>
            <person name="Xie X.Q."/>
            <person name="Zhou G."/>
            <person name="Peng G."/>
            <person name="Luo Z."/>
            <person name="Huang W."/>
            <person name="Wang B."/>
            <person name="Fang W."/>
            <person name="Wang S."/>
            <person name="Zhong Y."/>
            <person name="Ma L.J."/>
            <person name="St Leger R.J."/>
            <person name="Zhao G.P."/>
            <person name="Pei Y."/>
            <person name="Feng M.G."/>
            <person name="Xia Y."/>
            <person name="Wang C."/>
        </authorList>
    </citation>
    <scope>NUCLEOTIDE SEQUENCE [LARGE SCALE GENOMIC DNA]</scope>
    <source>
        <strain evidence="6 7">CQMa 102</strain>
    </source>
</reference>
<evidence type="ECO:0000256" key="4">
    <source>
        <dbReference type="SAM" id="MobiDB-lite"/>
    </source>
</evidence>
<dbReference type="PANTHER" id="PTHR19431">
    <property type="entry name" value="60S RIBOSOMAL PROTEIN L4"/>
    <property type="match status" value="1"/>
</dbReference>
<organism evidence="7">
    <name type="scientific">Metarhizium acridum (strain CQMa 102)</name>
    <dbReference type="NCBI Taxonomy" id="655827"/>
    <lineage>
        <taxon>Eukaryota</taxon>
        <taxon>Fungi</taxon>
        <taxon>Dikarya</taxon>
        <taxon>Ascomycota</taxon>
        <taxon>Pezizomycotina</taxon>
        <taxon>Sordariomycetes</taxon>
        <taxon>Hypocreomycetidae</taxon>
        <taxon>Hypocreales</taxon>
        <taxon>Clavicipitaceae</taxon>
        <taxon>Metarhizium</taxon>
    </lineage>
</organism>